<keyword evidence="2" id="KW-0456">Lyase</keyword>
<dbReference type="InterPro" id="IPR029062">
    <property type="entry name" value="Class_I_gatase-like"/>
</dbReference>
<dbReference type="SUPFAM" id="SSF52317">
    <property type="entry name" value="Class I glutamine amidotransferase-like"/>
    <property type="match status" value="1"/>
</dbReference>
<protein>
    <submittedName>
        <fullName evidence="5">Putative intracellular protease/amidase</fullName>
    </submittedName>
</protein>
<dbReference type="Pfam" id="PF01965">
    <property type="entry name" value="DJ-1_PfpI"/>
    <property type="match status" value="1"/>
</dbReference>
<dbReference type="CDD" id="cd03141">
    <property type="entry name" value="GATase1_Hsp31_like"/>
    <property type="match status" value="1"/>
</dbReference>
<evidence type="ECO:0000256" key="1">
    <source>
        <dbReference type="ARBA" id="ARBA00023016"/>
    </source>
</evidence>
<name>A0A1I6PRA8_9BACL</name>
<dbReference type="PANTHER" id="PTHR48094">
    <property type="entry name" value="PROTEIN/NUCLEIC ACID DEGLYCASE DJ-1-RELATED"/>
    <property type="match status" value="1"/>
</dbReference>
<dbReference type="PANTHER" id="PTHR48094:SF11">
    <property type="entry name" value="GLUTATHIONE-INDEPENDENT GLYOXALASE HSP31-RELATED"/>
    <property type="match status" value="1"/>
</dbReference>
<dbReference type="GO" id="GO:0008233">
    <property type="term" value="F:peptidase activity"/>
    <property type="evidence" value="ECO:0007669"/>
    <property type="project" value="UniProtKB-KW"/>
</dbReference>
<dbReference type="InterPro" id="IPR050325">
    <property type="entry name" value="Prot/Nucl_acid_deglycase"/>
</dbReference>
<evidence type="ECO:0000259" key="4">
    <source>
        <dbReference type="Pfam" id="PF01965"/>
    </source>
</evidence>
<organism evidence="5 6">
    <name type="scientific">Marininema halotolerans</name>
    <dbReference type="NCBI Taxonomy" id="1155944"/>
    <lineage>
        <taxon>Bacteria</taxon>
        <taxon>Bacillati</taxon>
        <taxon>Bacillota</taxon>
        <taxon>Bacilli</taxon>
        <taxon>Bacillales</taxon>
        <taxon>Thermoactinomycetaceae</taxon>
        <taxon>Marininema</taxon>
    </lineage>
</organism>
<dbReference type="Gene3D" id="3.40.50.880">
    <property type="match status" value="1"/>
</dbReference>
<gene>
    <name evidence="5" type="ORF">SAMN05444972_10282</name>
</gene>
<evidence type="ECO:0000313" key="5">
    <source>
        <dbReference type="EMBL" id="SFS42731.1"/>
    </source>
</evidence>
<dbReference type="OrthoDB" id="9792284at2"/>
<keyword evidence="6" id="KW-1185">Reference proteome</keyword>
<sequence>MMKKVLFVITSHDKITEDIITGFWLEELATPYKIFKEAGYEITLASPKGGKVPIDPNSISSDQELADAQEVINRCEDTLPLATVDITPFDAIFLPGGHGTMFDFPENPELIHAIESFAQNDKVIAAVCHGPAGLVNVKDPSGKPLVAGKKVTAFTDSEEAAVKMVEYMPFLLESKLREVGAEVITIDDWQDHVEVDGKLVTGQNPQSSQSVANEVVKLLNQ</sequence>
<evidence type="ECO:0000313" key="6">
    <source>
        <dbReference type="Proteomes" id="UP000198660"/>
    </source>
</evidence>
<dbReference type="GO" id="GO:0019243">
    <property type="term" value="P:methylglyoxal catabolic process to D-lactate via S-lactoyl-glutathione"/>
    <property type="evidence" value="ECO:0007669"/>
    <property type="project" value="TreeGrafter"/>
</dbReference>
<reference evidence="6" key="1">
    <citation type="submission" date="2016-10" db="EMBL/GenBank/DDBJ databases">
        <authorList>
            <person name="Varghese N."/>
            <person name="Submissions S."/>
        </authorList>
    </citation>
    <scope>NUCLEOTIDE SEQUENCE [LARGE SCALE GENOMIC DNA]</scope>
    <source>
        <strain evidence="6">DSM 45789</strain>
    </source>
</reference>
<keyword evidence="5" id="KW-0378">Hydrolase</keyword>
<accession>A0A1I6PRA8</accession>
<feature type="domain" description="DJ-1/PfpI" evidence="4">
    <location>
        <begin position="22"/>
        <end position="217"/>
    </location>
</feature>
<dbReference type="GO" id="GO:0005737">
    <property type="term" value="C:cytoplasm"/>
    <property type="evidence" value="ECO:0007669"/>
    <property type="project" value="TreeGrafter"/>
</dbReference>
<keyword evidence="5" id="KW-0645">Protease</keyword>
<dbReference type="RefSeq" id="WP_091833715.1">
    <property type="nucleotide sequence ID" value="NZ_FPAA01000002.1"/>
</dbReference>
<evidence type="ECO:0000256" key="3">
    <source>
        <dbReference type="ARBA" id="ARBA00038493"/>
    </source>
</evidence>
<evidence type="ECO:0000256" key="2">
    <source>
        <dbReference type="ARBA" id="ARBA00023239"/>
    </source>
</evidence>
<proteinExistence type="inferred from homology"/>
<dbReference type="GO" id="GO:0006508">
    <property type="term" value="P:proteolysis"/>
    <property type="evidence" value="ECO:0007669"/>
    <property type="project" value="UniProtKB-KW"/>
</dbReference>
<dbReference type="GO" id="GO:0019172">
    <property type="term" value="F:glyoxalase III activity"/>
    <property type="evidence" value="ECO:0007669"/>
    <property type="project" value="TreeGrafter"/>
</dbReference>
<keyword evidence="1" id="KW-0346">Stress response</keyword>
<dbReference type="AlphaFoldDB" id="A0A1I6PRA8"/>
<dbReference type="EMBL" id="FPAA01000002">
    <property type="protein sequence ID" value="SFS42731.1"/>
    <property type="molecule type" value="Genomic_DNA"/>
</dbReference>
<dbReference type="Proteomes" id="UP000198660">
    <property type="component" value="Unassembled WGS sequence"/>
</dbReference>
<comment type="similarity">
    <text evidence="3">Belongs to the peptidase C56 family. HSP31-like subfamily.</text>
</comment>
<dbReference type="InterPro" id="IPR002818">
    <property type="entry name" value="DJ-1/PfpI"/>
</dbReference>